<evidence type="ECO:0008006" key="3">
    <source>
        <dbReference type="Google" id="ProtNLM"/>
    </source>
</evidence>
<evidence type="ECO:0000313" key="2">
    <source>
        <dbReference type="Proteomes" id="UP000242861"/>
    </source>
</evidence>
<evidence type="ECO:0000313" key="1">
    <source>
        <dbReference type="EMBL" id="PKF72673.1"/>
    </source>
</evidence>
<protein>
    <recommendedName>
        <fullName evidence="3">DUF3168 domain-containing protein</fullName>
    </recommendedName>
</protein>
<gene>
    <name evidence="1" type="ORF">CW360_02865</name>
</gene>
<accession>A0A2I0CTH9</accession>
<reference evidence="2" key="1">
    <citation type="submission" date="2017-12" db="EMBL/GenBank/DDBJ databases">
        <authorList>
            <person name="Yu X.-Y."/>
        </authorList>
    </citation>
    <scope>NUCLEOTIDE SEQUENCE [LARGE SCALE GENOMIC DNA]</scope>
    <source>
        <strain evidence="2">ZYSR67-Z</strain>
    </source>
</reference>
<organism evidence="1 2">
    <name type="scientific">Pseudomonas fluvialis</name>
    <dbReference type="NCBI Taxonomy" id="1793966"/>
    <lineage>
        <taxon>Bacteria</taxon>
        <taxon>Pseudomonadati</taxon>
        <taxon>Pseudomonadota</taxon>
        <taxon>Gammaproteobacteria</taxon>
        <taxon>Pseudomonadales</taxon>
        <taxon>Pseudomonadaceae</taxon>
        <taxon>Pseudomonas</taxon>
    </lineage>
</organism>
<dbReference type="AlphaFoldDB" id="A0A2I0CTH9"/>
<dbReference type="EMBL" id="PIYS01000003">
    <property type="protein sequence ID" value="PKF72673.1"/>
    <property type="molecule type" value="Genomic_DNA"/>
</dbReference>
<name>A0A2I0CTH9_9PSED</name>
<proteinExistence type="predicted"/>
<sequence length="155" mass="16732">MQLIATRITDWLAAQLSQITSLNGYPLALADVHVGRFYEDLPQGAPLPLATVVAASTSDAVTPDGVVLSGRRGRGYQVEVVVNFDQHPGVERHALLDQIEWGIGRAVRQPPPAELRGLLQSVSLGDVQFNYPAPGHSIAIVQAQVATVFIEQYQP</sequence>
<dbReference type="Proteomes" id="UP000242861">
    <property type="component" value="Unassembled WGS sequence"/>
</dbReference>
<comment type="caution">
    <text evidence="1">The sequence shown here is derived from an EMBL/GenBank/DDBJ whole genome shotgun (WGS) entry which is preliminary data.</text>
</comment>
<dbReference type="RefSeq" id="WP_101192684.1">
    <property type="nucleotide sequence ID" value="NZ_PIYS01000003.1"/>
</dbReference>